<name>A0A101KQH7_RHILI</name>
<feature type="domain" description="CBS" evidence="4">
    <location>
        <begin position="6"/>
        <end position="61"/>
    </location>
</feature>
<accession>A0A101KQH7</accession>
<gene>
    <name evidence="5" type="ORF">AU467_27955</name>
</gene>
<dbReference type="PIRSF" id="PIRSF036990">
    <property type="entry name" value="UCP036990_CBS_BON"/>
    <property type="match status" value="1"/>
</dbReference>
<dbReference type="InterPro" id="IPR007055">
    <property type="entry name" value="BON_dom"/>
</dbReference>
<proteinExistence type="predicted"/>
<dbReference type="CDD" id="cd04586">
    <property type="entry name" value="CBS_pair_BON_assoc"/>
    <property type="match status" value="1"/>
</dbReference>
<dbReference type="SUPFAM" id="SSF54631">
    <property type="entry name" value="CBS-domain pair"/>
    <property type="match status" value="1"/>
</dbReference>
<dbReference type="PANTHER" id="PTHR43080">
    <property type="entry name" value="CBS DOMAIN-CONTAINING PROTEIN CBSX3, MITOCHONDRIAL"/>
    <property type="match status" value="1"/>
</dbReference>
<evidence type="ECO:0000259" key="3">
    <source>
        <dbReference type="PROSITE" id="PS50914"/>
    </source>
</evidence>
<dbReference type="InterPro" id="IPR000644">
    <property type="entry name" value="CBS_dom"/>
</dbReference>
<dbReference type="Proteomes" id="UP000053176">
    <property type="component" value="Unassembled WGS sequence"/>
</dbReference>
<dbReference type="Pfam" id="PF04972">
    <property type="entry name" value="BON"/>
    <property type="match status" value="1"/>
</dbReference>
<keyword evidence="1 2" id="KW-0129">CBS domain</keyword>
<feature type="domain" description="BON" evidence="3">
    <location>
        <begin position="157"/>
        <end position="226"/>
    </location>
</feature>
<evidence type="ECO:0000256" key="2">
    <source>
        <dbReference type="PROSITE-ProRule" id="PRU00703"/>
    </source>
</evidence>
<evidence type="ECO:0000313" key="5">
    <source>
        <dbReference type="EMBL" id="KUM25037.1"/>
    </source>
</evidence>
<dbReference type="EMBL" id="LPWA01000124">
    <property type="protein sequence ID" value="KUM25037.1"/>
    <property type="molecule type" value="Genomic_DNA"/>
</dbReference>
<evidence type="ECO:0000313" key="6">
    <source>
        <dbReference type="Proteomes" id="UP000053176"/>
    </source>
</evidence>
<evidence type="ECO:0000256" key="1">
    <source>
        <dbReference type="ARBA" id="ARBA00023122"/>
    </source>
</evidence>
<dbReference type="InterPro" id="IPR017080">
    <property type="entry name" value="UCP036990_CBS_BON"/>
</dbReference>
<dbReference type="InterPro" id="IPR051257">
    <property type="entry name" value="Diverse_CBS-Domain"/>
</dbReference>
<protein>
    <recommendedName>
        <fullName evidence="7">CBS domain-containing protein</fullName>
    </recommendedName>
</protein>
<dbReference type="InterPro" id="IPR046342">
    <property type="entry name" value="CBS_dom_sf"/>
</dbReference>
<dbReference type="Pfam" id="PF00571">
    <property type="entry name" value="CBS"/>
    <property type="match status" value="2"/>
</dbReference>
<dbReference type="PROSITE" id="PS50914">
    <property type="entry name" value="BON"/>
    <property type="match status" value="1"/>
</dbReference>
<feature type="domain" description="CBS" evidence="4">
    <location>
        <begin position="93"/>
        <end position="148"/>
    </location>
</feature>
<dbReference type="AlphaFoldDB" id="A0A101KQH7"/>
<evidence type="ECO:0000259" key="4">
    <source>
        <dbReference type="PROSITE" id="PS51371"/>
    </source>
</evidence>
<dbReference type="SMART" id="SM00116">
    <property type="entry name" value="CBS"/>
    <property type="match status" value="2"/>
</dbReference>
<dbReference type="Gene3D" id="3.10.580.10">
    <property type="entry name" value="CBS-domain"/>
    <property type="match status" value="1"/>
</dbReference>
<dbReference type="PANTHER" id="PTHR43080:SF26">
    <property type="entry name" value="REGULATORY PROTEIN"/>
    <property type="match status" value="1"/>
</dbReference>
<organism evidence="5 6">
    <name type="scientific">Rhizobium loti</name>
    <name type="common">Mesorhizobium loti</name>
    <dbReference type="NCBI Taxonomy" id="381"/>
    <lineage>
        <taxon>Bacteria</taxon>
        <taxon>Pseudomonadati</taxon>
        <taxon>Pseudomonadota</taxon>
        <taxon>Alphaproteobacteria</taxon>
        <taxon>Hyphomicrobiales</taxon>
        <taxon>Phyllobacteriaceae</taxon>
        <taxon>Mesorhizobium</taxon>
    </lineage>
</organism>
<sequence>MAMDIMTSPVVAVGPDSILDEVCDLLVTRGLSAIAVIDHGALLGIVSEEDLIHRAEIGTAAPRRSWWFRLFGNNTALAANYLKSHSVHVTDVMTRQVITVSLSTPIEEIAALLEVNRARRLLVVNSERVVGIIARADLVRTLVSARKSLPSKISFHDDASIRREIIAALRSEAWPSIGEADVIVTNGVVALWGGYLSEQERKASLVLAENTAGVRAVDDHRVPFDIAYALV</sequence>
<reference evidence="5 6" key="1">
    <citation type="submission" date="2015-12" db="EMBL/GenBank/DDBJ databases">
        <title>Draft genome sequence of Mesorhizobium sp. UFLA 01-765, a multitolerant efficient symbiont and plant-growth promoting strain isolated from Zn-mining soil using Leucaena leucocephala as a trap plant.</title>
        <authorList>
            <person name="Rangel W.M."/>
            <person name="Thijs S."/>
            <person name="Longatti S.M."/>
            <person name="Moreira F.M."/>
            <person name="Weyens N."/>
            <person name="Vangronsveld J."/>
            <person name="Van Hamme J.D."/>
            <person name="Bottos E.M."/>
            <person name="Rineau F."/>
        </authorList>
    </citation>
    <scope>NUCLEOTIDE SEQUENCE [LARGE SCALE GENOMIC DNA]</scope>
    <source>
        <strain evidence="5 6">UFLA 01-765</strain>
    </source>
</reference>
<comment type="caution">
    <text evidence="5">The sequence shown here is derived from an EMBL/GenBank/DDBJ whole genome shotgun (WGS) entry which is preliminary data.</text>
</comment>
<evidence type="ECO:0008006" key="7">
    <source>
        <dbReference type="Google" id="ProtNLM"/>
    </source>
</evidence>
<dbReference type="PROSITE" id="PS51371">
    <property type="entry name" value="CBS"/>
    <property type="match status" value="2"/>
</dbReference>